<dbReference type="PANTHER" id="PTHR46300:SF7">
    <property type="entry name" value="P450, PUTATIVE (EUROFUNG)-RELATED"/>
    <property type="match status" value="1"/>
</dbReference>
<evidence type="ECO:0008006" key="13">
    <source>
        <dbReference type="Google" id="ProtNLM"/>
    </source>
</evidence>
<keyword evidence="5 9" id="KW-0479">Metal-binding</keyword>
<evidence type="ECO:0000256" key="6">
    <source>
        <dbReference type="ARBA" id="ARBA00023002"/>
    </source>
</evidence>
<dbReference type="InterPro" id="IPR050364">
    <property type="entry name" value="Cytochrome_P450_fung"/>
</dbReference>
<keyword evidence="7 9" id="KW-0408">Iron</keyword>
<keyword evidence="8 10" id="KW-0503">Monooxygenase</keyword>
<dbReference type="InterPro" id="IPR017972">
    <property type="entry name" value="Cyt_P450_CS"/>
</dbReference>
<dbReference type="eggNOG" id="KOG0156">
    <property type="taxonomic scope" value="Eukaryota"/>
</dbReference>
<dbReference type="PROSITE" id="PS00086">
    <property type="entry name" value="CYTOCHROME_P450"/>
    <property type="match status" value="1"/>
</dbReference>
<organism evidence="11 12">
    <name type="scientific">Serendipita indica (strain DSM 11827)</name>
    <name type="common">Root endophyte fungus</name>
    <name type="synonym">Piriformospora indica</name>
    <dbReference type="NCBI Taxonomy" id="1109443"/>
    <lineage>
        <taxon>Eukaryota</taxon>
        <taxon>Fungi</taxon>
        <taxon>Dikarya</taxon>
        <taxon>Basidiomycota</taxon>
        <taxon>Agaricomycotina</taxon>
        <taxon>Agaricomycetes</taxon>
        <taxon>Sebacinales</taxon>
        <taxon>Serendipitaceae</taxon>
        <taxon>Serendipita</taxon>
    </lineage>
</organism>
<dbReference type="SUPFAM" id="SSF48264">
    <property type="entry name" value="Cytochrome P450"/>
    <property type="match status" value="1"/>
</dbReference>
<feature type="binding site" description="axial binding residue" evidence="9">
    <location>
        <position position="415"/>
    </location>
    <ligand>
        <name>heme</name>
        <dbReference type="ChEBI" id="CHEBI:30413"/>
    </ligand>
    <ligandPart>
        <name>Fe</name>
        <dbReference type="ChEBI" id="CHEBI:18248"/>
    </ligandPart>
</feature>
<evidence type="ECO:0000256" key="5">
    <source>
        <dbReference type="ARBA" id="ARBA00022723"/>
    </source>
</evidence>
<dbReference type="EMBL" id="CAFZ01000452">
    <property type="protein sequence ID" value="CCA75454.1"/>
    <property type="molecule type" value="Genomic_DNA"/>
</dbReference>
<sequence>MEGIKTLVSRATLVQLGAAAAAVVSVGLACAASRRAYRSGRTYPPGPPRLPLLGNAHNFPMEDWAVVFNEWGKLYGNMGWNWSPAFINADIVHGTERTMFRRGIGPTKMPLKDPLIERNAQQFVLDLQQLKGNPKETVTNIMGMTIIELAYGHGIVKDHGAEMIALNLEAIKLLDEALLTVWAVDLIPLRESKLFMVLLIEPPSKVRFWPSWMPGGQFKRHGAYSKRLVDCIREWPFQMAVERHKAGTLDHCLADDLINEFGTPFEVQDTLANLYFAGVDTTSTVIIRFLHAMFLFPEIAKKIQAEIDSVIGRDRLPRVTDRADLPYTNAVWKESLRFNSAVPLAIPHSNRHDETINGYFIPKGSLINPNFGFMLSDPRIWGDPEIFRPERFLSSEASKLPDPTVTIFGFGPRICPGMYFADRAGFHMTATTIALFNIDPLPGESVPLYTEVQYTKNVLRLPVKFDCMFTPRDGQAVHLLSSIALNQ</sequence>
<dbReference type="InterPro" id="IPR001128">
    <property type="entry name" value="Cyt_P450"/>
</dbReference>
<gene>
    <name evidence="11" type="ORF">PIIN_09437</name>
</gene>
<evidence type="ECO:0000256" key="10">
    <source>
        <dbReference type="RuleBase" id="RU000461"/>
    </source>
</evidence>
<dbReference type="InParanoid" id="G4TVW1"/>
<evidence type="ECO:0000256" key="2">
    <source>
        <dbReference type="ARBA" id="ARBA00005179"/>
    </source>
</evidence>
<dbReference type="OMA" id="ISATQMF"/>
<comment type="caution">
    <text evidence="11">The sequence shown here is derived from an EMBL/GenBank/DDBJ whole genome shotgun (WGS) entry which is preliminary data.</text>
</comment>
<dbReference type="Gene3D" id="1.10.630.10">
    <property type="entry name" value="Cytochrome P450"/>
    <property type="match status" value="1"/>
</dbReference>
<proteinExistence type="inferred from homology"/>
<dbReference type="GO" id="GO:0020037">
    <property type="term" value="F:heme binding"/>
    <property type="evidence" value="ECO:0007669"/>
    <property type="project" value="InterPro"/>
</dbReference>
<evidence type="ECO:0000256" key="8">
    <source>
        <dbReference type="ARBA" id="ARBA00023033"/>
    </source>
</evidence>
<dbReference type="AlphaFoldDB" id="G4TVW1"/>
<name>G4TVW1_SERID</name>
<dbReference type="Pfam" id="PF00067">
    <property type="entry name" value="p450"/>
    <property type="match status" value="1"/>
</dbReference>
<evidence type="ECO:0000256" key="9">
    <source>
        <dbReference type="PIRSR" id="PIRSR602401-1"/>
    </source>
</evidence>
<keyword evidence="6 10" id="KW-0560">Oxidoreductase</keyword>
<protein>
    <recommendedName>
        <fullName evidence="13">O-methylsterigmatocystin oxidoreductase</fullName>
    </recommendedName>
</protein>
<comment type="similarity">
    <text evidence="3 10">Belongs to the cytochrome P450 family.</text>
</comment>
<dbReference type="Proteomes" id="UP000007148">
    <property type="component" value="Unassembled WGS sequence"/>
</dbReference>
<accession>G4TVW1</accession>
<evidence type="ECO:0000313" key="12">
    <source>
        <dbReference type="Proteomes" id="UP000007148"/>
    </source>
</evidence>
<dbReference type="InterPro" id="IPR002401">
    <property type="entry name" value="Cyt_P450_E_grp-I"/>
</dbReference>
<evidence type="ECO:0000256" key="1">
    <source>
        <dbReference type="ARBA" id="ARBA00001971"/>
    </source>
</evidence>
<dbReference type="OrthoDB" id="2789670at2759"/>
<evidence type="ECO:0000256" key="4">
    <source>
        <dbReference type="ARBA" id="ARBA00022617"/>
    </source>
</evidence>
<evidence type="ECO:0000256" key="7">
    <source>
        <dbReference type="ARBA" id="ARBA00023004"/>
    </source>
</evidence>
<dbReference type="PRINTS" id="PR00463">
    <property type="entry name" value="EP450I"/>
</dbReference>
<dbReference type="InterPro" id="IPR036396">
    <property type="entry name" value="Cyt_P450_sf"/>
</dbReference>
<comment type="pathway">
    <text evidence="2">Secondary metabolite biosynthesis.</text>
</comment>
<dbReference type="HOGENOM" id="CLU_001570_2_3_1"/>
<evidence type="ECO:0000256" key="3">
    <source>
        <dbReference type="ARBA" id="ARBA00010617"/>
    </source>
</evidence>
<dbReference type="PROSITE" id="PS51257">
    <property type="entry name" value="PROKAR_LIPOPROTEIN"/>
    <property type="match status" value="1"/>
</dbReference>
<keyword evidence="4 9" id="KW-0349">Heme</keyword>
<reference evidence="11 12" key="1">
    <citation type="journal article" date="2011" name="PLoS Pathog.">
        <title>Endophytic Life Strategies Decoded by Genome and Transcriptome Analyses of the Mutualistic Root Symbiont Piriformospora indica.</title>
        <authorList>
            <person name="Zuccaro A."/>
            <person name="Lahrmann U."/>
            <person name="Guldener U."/>
            <person name="Langen G."/>
            <person name="Pfiffi S."/>
            <person name="Biedenkopf D."/>
            <person name="Wong P."/>
            <person name="Samans B."/>
            <person name="Grimm C."/>
            <person name="Basiewicz M."/>
            <person name="Murat C."/>
            <person name="Martin F."/>
            <person name="Kogel K.H."/>
        </authorList>
    </citation>
    <scope>NUCLEOTIDE SEQUENCE [LARGE SCALE GENOMIC DNA]</scope>
    <source>
        <strain evidence="11 12">DSM 11827</strain>
    </source>
</reference>
<dbReference type="STRING" id="1109443.G4TVW1"/>
<keyword evidence="12" id="KW-1185">Reference proteome</keyword>
<comment type="cofactor">
    <cofactor evidence="1 9">
        <name>heme</name>
        <dbReference type="ChEBI" id="CHEBI:30413"/>
    </cofactor>
</comment>
<dbReference type="GO" id="GO:0016705">
    <property type="term" value="F:oxidoreductase activity, acting on paired donors, with incorporation or reduction of molecular oxygen"/>
    <property type="evidence" value="ECO:0007669"/>
    <property type="project" value="InterPro"/>
</dbReference>
<dbReference type="GO" id="GO:0004497">
    <property type="term" value="F:monooxygenase activity"/>
    <property type="evidence" value="ECO:0007669"/>
    <property type="project" value="UniProtKB-KW"/>
</dbReference>
<evidence type="ECO:0000313" key="11">
    <source>
        <dbReference type="EMBL" id="CCA75454.1"/>
    </source>
</evidence>
<dbReference type="GO" id="GO:0005506">
    <property type="term" value="F:iron ion binding"/>
    <property type="evidence" value="ECO:0007669"/>
    <property type="project" value="InterPro"/>
</dbReference>
<dbReference type="PANTHER" id="PTHR46300">
    <property type="entry name" value="P450, PUTATIVE (EUROFUNG)-RELATED-RELATED"/>
    <property type="match status" value="1"/>
</dbReference>